<dbReference type="OrthoDB" id="110463at2"/>
<dbReference type="AlphaFoldDB" id="A0A1M5X271"/>
<evidence type="ECO:0000313" key="2">
    <source>
        <dbReference type="EMBL" id="SHH93638.1"/>
    </source>
</evidence>
<protein>
    <submittedName>
        <fullName evidence="2">Glycosyl transferases group 1</fullName>
    </submittedName>
</protein>
<evidence type="ECO:0000313" key="3">
    <source>
        <dbReference type="Proteomes" id="UP000184109"/>
    </source>
</evidence>
<keyword evidence="2" id="KW-0808">Transferase</keyword>
<dbReference type="GO" id="GO:0016740">
    <property type="term" value="F:transferase activity"/>
    <property type="evidence" value="ECO:0007669"/>
    <property type="project" value="UniProtKB-KW"/>
</dbReference>
<dbReference type="STRING" id="1195760.SAMN05444281_2811"/>
<reference evidence="3" key="1">
    <citation type="submission" date="2016-11" db="EMBL/GenBank/DDBJ databases">
        <authorList>
            <person name="Varghese N."/>
            <person name="Submissions S."/>
        </authorList>
    </citation>
    <scope>NUCLEOTIDE SEQUENCE [LARGE SCALE GENOMIC DNA]</scope>
    <source>
        <strain evidence="3">DSM 100572</strain>
    </source>
</reference>
<evidence type="ECO:0000259" key="1">
    <source>
        <dbReference type="Pfam" id="PF13524"/>
    </source>
</evidence>
<feature type="domain" description="Spore protein YkvP/CgeB glycosyl transferase-like" evidence="1">
    <location>
        <begin position="244"/>
        <end position="363"/>
    </location>
</feature>
<dbReference type="InterPro" id="IPR055259">
    <property type="entry name" value="YkvP/CgeB_Glyco_trans-like"/>
</dbReference>
<name>A0A1M5X271_9FLAO</name>
<organism evidence="2 3">
    <name type="scientific">Wenyingzhuangia marina</name>
    <dbReference type="NCBI Taxonomy" id="1195760"/>
    <lineage>
        <taxon>Bacteria</taxon>
        <taxon>Pseudomonadati</taxon>
        <taxon>Bacteroidota</taxon>
        <taxon>Flavobacteriia</taxon>
        <taxon>Flavobacteriales</taxon>
        <taxon>Flavobacteriaceae</taxon>
        <taxon>Wenyingzhuangia</taxon>
    </lineage>
</organism>
<dbReference type="RefSeq" id="WP_073122645.1">
    <property type="nucleotide sequence ID" value="NZ_BMEN01000001.1"/>
</dbReference>
<accession>A0A1M5X271</accession>
<sequence>MIKKIVYFFEEDKTYMTQWQRIHIFDELEKHGIEITVFNPLKYKSYLEANNELIKLIVNKSFDLFMTGIGGEKLFIDTLEKIKNKGILTLLICFDNLHAPYMHKRLAPLFNLVWLTSKETMYLFKKWGCNNIIFQPYAANPYVFNPNWTSNQNIINFIGTPYGSRLHKINSLLKNNIQCHVYSNQLIKIDEPNNVEKISYLNVLKNIVELMRFPIGRKVFCGAVVKKLFYNKEHIITKNEYLDISPSVSFDEMKYIYANNSLSLNITELRNTYVLKKPLHKLHLRTFEIPMCGGLELTSHTEELASYFDEGKEIVLYKSEEELLSKAKFYLNPKNNNLILKMKKKARARAVKEHTWSNRFEAVFDRLEK</sequence>
<dbReference type="EMBL" id="FQXQ01000009">
    <property type="protein sequence ID" value="SHH93638.1"/>
    <property type="molecule type" value="Genomic_DNA"/>
</dbReference>
<proteinExistence type="predicted"/>
<keyword evidence="3" id="KW-1185">Reference proteome</keyword>
<dbReference type="Pfam" id="PF13524">
    <property type="entry name" value="Glyco_trans_1_2"/>
    <property type="match status" value="1"/>
</dbReference>
<dbReference type="Proteomes" id="UP000184109">
    <property type="component" value="Unassembled WGS sequence"/>
</dbReference>
<gene>
    <name evidence="2" type="ORF">SAMN05444281_2811</name>
</gene>